<dbReference type="Gene3D" id="6.10.140.2220">
    <property type="match status" value="1"/>
</dbReference>
<dbReference type="PROSITE" id="PS50865">
    <property type="entry name" value="ZF_MYND_2"/>
    <property type="match status" value="1"/>
</dbReference>
<dbReference type="InParanoid" id="A0A286UBY0"/>
<keyword evidence="2 4" id="KW-0863">Zinc-finger</keyword>
<feature type="compositionally biased region" description="Acidic residues" evidence="5">
    <location>
        <begin position="304"/>
        <end position="316"/>
    </location>
</feature>
<evidence type="ECO:0000256" key="5">
    <source>
        <dbReference type="SAM" id="MobiDB-lite"/>
    </source>
</evidence>
<dbReference type="InterPro" id="IPR002893">
    <property type="entry name" value="Znf_MYND"/>
</dbReference>
<dbReference type="EMBL" id="NBII01000007">
    <property type="protein sequence ID" value="PAV17035.1"/>
    <property type="molecule type" value="Genomic_DNA"/>
</dbReference>
<accession>A0A286UBY0</accession>
<feature type="compositionally biased region" description="Acidic residues" evidence="5">
    <location>
        <begin position="90"/>
        <end position="113"/>
    </location>
</feature>
<feature type="domain" description="MYND-type" evidence="6">
    <location>
        <begin position="402"/>
        <end position="440"/>
    </location>
</feature>
<protein>
    <recommendedName>
        <fullName evidence="6">MYND-type domain-containing protein</fullName>
    </recommendedName>
</protein>
<dbReference type="Proteomes" id="UP000217199">
    <property type="component" value="Unassembled WGS sequence"/>
</dbReference>
<feature type="region of interest" description="Disordered" evidence="5">
    <location>
        <begin position="78"/>
        <end position="166"/>
    </location>
</feature>
<dbReference type="Pfam" id="PF01753">
    <property type="entry name" value="zf-MYND"/>
    <property type="match status" value="1"/>
</dbReference>
<organism evidence="7 8">
    <name type="scientific">Pyrrhoderma noxium</name>
    <dbReference type="NCBI Taxonomy" id="2282107"/>
    <lineage>
        <taxon>Eukaryota</taxon>
        <taxon>Fungi</taxon>
        <taxon>Dikarya</taxon>
        <taxon>Basidiomycota</taxon>
        <taxon>Agaricomycotina</taxon>
        <taxon>Agaricomycetes</taxon>
        <taxon>Hymenochaetales</taxon>
        <taxon>Hymenochaetaceae</taxon>
        <taxon>Pyrrhoderma</taxon>
    </lineage>
</organism>
<comment type="caution">
    <text evidence="7">The sequence shown here is derived from an EMBL/GenBank/DDBJ whole genome shotgun (WGS) entry which is preliminary data.</text>
</comment>
<dbReference type="AlphaFoldDB" id="A0A286UBY0"/>
<evidence type="ECO:0000313" key="7">
    <source>
        <dbReference type="EMBL" id="PAV17035.1"/>
    </source>
</evidence>
<feature type="compositionally biased region" description="Basic and acidic residues" evidence="5">
    <location>
        <begin position="114"/>
        <end position="155"/>
    </location>
</feature>
<evidence type="ECO:0000256" key="1">
    <source>
        <dbReference type="ARBA" id="ARBA00022723"/>
    </source>
</evidence>
<name>A0A286UBY0_9AGAM</name>
<keyword evidence="8" id="KW-1185">Reference proteome</keyword>
<gene>
    <name evidence="7" type="ORF">PNOK_0709900</name>
</gene>
<evidence type="ECO:0000256" key="4">
    <source>
        <dbReference type="PROSITE-ProRule" id="PRU00134"/>
    </source>
</evidence>
<evidence type="ECO:0000313" key="8">
    <source>
        <dbReference type="Proteomes" id="UP000217199"/>
    </source>
</evidence>
<dbReference type="GO" id="GO:0008270">
    <property type="term" value="F:zinc ion binding"/>
    <property type="evidence" value="ECO:0007669"/>
    <property type="project" value="UniProtKB-KW"/>
</dbReference>
<reference evidence="7 8" key="1">
    <citation type="journal article" date="2017" name="Mol. Ecol.">
        <title>Comparative and population genomic landscape of Phellinus noxius: A hypervariable fungus causing root rot in trees.</title>
        <authorList>
            <person name="Chung C.L."/>
            <person name="Lee T.J."/>
            <person name="Akiba M."/>
            <person name="Lee H.H."/>
            <person name="Kuo T.H."/>
            <person name="Liu D."/>
            <person name="Ke H.M."/>
            <person name="Yokoi T."/>
            <person name="Roa M.B."/>
            <person name="Lu M.J."/>
            <person name="Chang Y.Y."/>
            <person name="Ann P.J."/>
            <person name="Tsai J.N."/>
            <person name="Chen C.Y."/>
            <person name="Tzean S.S."/>
            <person name="Ota Y."/>
            <person name="Hattori T."/>
            <person name="Sahashi N."/>
            <person name="Liou R.F."/>
            <person name="Kikuchi T."/>
            <person name="Tsai I.J."/>
        </authorList>
    </citation>
    <scope>NUCLEOTIDE SEQUENCE [LARGE SCALE GENOMIC DNA]</scope>
    <source>
        <strain evidence="7 8">FFPRI411160</strain>
    </source>
</reference>
<keyword evidence="3" id="KW-0862">Zinc</keyword>
<keyword evidence="1" id="KW-0479">Metal-binding</keyword>
<dbReference type="STRING" id="2282107.A0A286UBY0"/>
<evidence type="ECO:0000259" key="6">
    <source>
        <dbReference type="PROSITE" id="PS50865"/>
    </source>
</evidence>
<evidence type="ECO:0000256" key="3">
    <source>
        <dbReference type="ARBA" id="ARBA00022833"/>
    </source>
</evidence>
<proteinExistence type="predicted"/>
<dbReference type="SUPFAM" id="SSF144232">
    <property type="entry name" value="HIT/MYND zinc finger-like"/>
    <property type="match status" value="1"/>
</dbReference>
<evidence type="ECO:0000256" key="2">
    <source>
        <dbReference type="ARBA" id="ARBA00022771"/>
    </source>
</evidence>
<sequence>MSVAESKTYEFPEGEFTVDLHDLAAILLREFLLSEPRFKFSRLLEISTGSVPVSCLPVDGQSWTYMAPPKIGYFLKTPEGFENFNAPPDSDSESEDESDTYSEDEDEDEDGDEGENKGKGKDKSKSEDENGNKDSRKDNDKNVKTVPVHDEEKEKRRQHYNSLPPIEPSDFLDSDFRCSRELDSEVVETIFWRVHTHNRNFLLHHALQIVLDTLPPKQTTLRIRTSSGDVLSTSPRSFIITEMDVNPLSLLYIANFERRPDYKVFKDVAVTINQYTHGEQGIGLSYPWISLTFVPSSKQTSPDEPPDADEIASENSPDDISLDLCLPGLNSVRGLGHEIFALEKSSIYHNKLLPKGCDADILPIHSSRIDALSPERAQPAHELAGRILTRLEKILITGQRYCAYCGKEDPKSQCSRCKGKNIYCGQTCQKKAWPYHKVWCKVDAESLADDQAIDGKKKE</sequence>
<feature type="region of interest" description="Disordered" evidence="5">
    <location>
        <begin position="296"/>
        <end position="316"/>
    </location>
</feature>
<dbReference type="OrthoDB" id="432970at2759"/>